<dbReference type="GO" id="GO:0006886">
    <property type="term" value="P:intracellular protein transport"/>
    <property type="evidence" value="ECO:0007669"/>
    <property type="project" value="TreeGrafter"/>
</dbReference>
<dbReference type="Pfam" id="PF21271">
    <property type="entry name" value="SNX17-31_F2_FERM"/>
    <property type="match status" value="1"/>
</dbReference>
<dbReference type="SUPFAM" id="SSF64268">
    <property type="entry name" value="PX domain"/>
    <property type="match status" value="1"/>
</dbReference>
<dbReference type="SMART" id="SM00312">
    <property type="entry name" value="PX"/>
    <property type="match status" value="1"/>
</dbReference>
<evidence type="ECO:0000256" key="3">
    <source>
        <dbReference type="ARBA" id="ARBA00022927"/>
    </source>
</evidence>
<dbReference type="InterPro" id="IPR001683">
    <property type="entry name" value="PX_dom"/>
</dbReference>
<evidence type="ECO:0000256" key="2">
    <source>
        <dbReference type="ARBA" id="ARBA00022448"/>
    </source>
</evidence>
<name>A0A6M2DUC6_XENCH</name>
<evidence type="ECO:0000256" key="1">
    <source>
        <dbReference type="ARBA" id="ARBA00010883"/>
    </source>
</evidence>
<dbReference type="CDD" id="cd06885">
    <property type="entry name" value="PX_SNX17_31"/>
    <property type="match status" value="1"/>
</dbReference>
<sequence>MHFSIPDTQLFNANGSSYMGFNIHINGAFHCILRFRQLHCLHEQLRKAYPNRLPSFPPKKILPLSLSQLEDRRSQLERYLQLVGQDPIISKGYLLNNFLLTAQHELGSEKSREISLDVFLPHGVRRVIQITSTWSAPSVLSKVCEDLGLQKEFMSNFALYLARILKDGELELVRRLQAFEAPHLSLRQCHIDCNVHLRRAHWDAILDDRILTSNVALGLLYVQAVGDVERGWITCKDIGTLNRLEDLQNGGFTKEYLRSVRSLPTYGSVRFLPCTCDYPNPGNMSTATFSPRNITLTTHTKQAIKNERKSEISVFPVTRIRCWRLTTVHMNDDDISASSSNDDSTPGDSSASTTPTSSSSRSISTRLEFSFEFLVSRDNLRWITLASDQASLMSSSLQSIVDELVVKRSSKEDLVADNISSNEDIDGGDFVNWSYLSRDRGLIRFDSSKTDDNTVAARRNSTKKEYKNCNTTVIFNPGRESVQNEAFEDIGDDDL</sequence>
<protein>
    <submittedName>
        <fullName evidence="6">Putative sorting nexin-17</fullName>
    </submittedName>
</protein>
<dbReference type="InterPro" id="IPR011993">
    <property type="entry name" value="PH-like_dom_sf"/>
</dbReference>
<evidence type="ECO:0000313" key="6">
    <source>
        <dbReference type="EMBL" id="NOV49772.1"/>
    </source>
</evidence>
<dbReference type="Gene3D" id="1.20.80.60">
    <property type="match status" value="1"/>
</dbReference>
<dbReference type="AlphaFoldDB" id="A0A6M2DUC6"/>
<dbReference type="InterPro" id="IPR040842">
    <property type="entry name" value="SNX17/31_FERM"/>
</dbReference>
<dbReference type="Gene3D" id="3.10.20.90">
    <property type="entry name" value="Phosphatidylinositol 3-kinase Catalytic Subunit, Chain A, domain 1"/>
    <property type="match status" value="1"/>
</dbReference>
<evidence type="ECO:0000259" key="5">
    <source>
        <dbReference type="PROSITE" id="PS50195"/>
    </source>
</evidence>
<evidence type="ECO:0000256" key="4">
    <source>
        <dbReference type="SAM" id="MobiDB-lite"/>
    </source>
</evidence>
<dbReference type="PROSITE" id="PS50195">
    <property type="entry name" value="PX"/>
    <property type="match status" value="1"/>
</dbReference>
<feature type="domain" description="PX" evidence="5">
    <location>
        <begin position="1"/>
        <end position="106"/>
    </location>
</feature>
<reference evidence="6" key="1">
    <citation type="submission" date="2020-03" db="EMBL/GenBank/DDBJ databases">
        <title>Transcriptomic Profiling of the Digestive Tract of the Rat Flea, Xenopsylla cheopis, Following Blood Feeding and Infection with Yersinia pestis.</title>
        <authorList>
            <person name="Bland D.M."/>
            <person name="Martens C.A."/>
            <person name="Virtaneva K."/>
            <person name="Kanakabandi K."/>
            <person name="Long D."/>
            <person name="Rosenke R."/>
            <person name="Saturday G.A."/>
            <person name="Hoyt F.H."/>
            <person name="Bruno D.P."/>
            <person name="Ribeiro J.M.C."/>
            <person name="Hinnebusch J."/>
        </authorList>
    </citation>
    <scope>NUCLEOTIDE SEQUENCE</scope>
</reference>
<dbReference type="InterPro" id="IPR036871">
    <property type="entry name" value="PX_dom_sf"/>
</dbReference>
<proteinExistence type="inferred from homology"/>
<comment type="similarity">
    <text evidence="1">Belongs to the sorting nexin family.</text>
</comment>
<feature type="compositionally biased region" description="Low complexity" evidence="4">
    <location>
        <begin position="336"/>
        <end position="360"/>
    </location>
</feature>
<accession>A0A6M2DUC6</accession>
<dbReference type="Pfam" id="PF21273">
    <property type="entry name" value="SNX17-27-31_F1_FERM"/>
    <property type="match status" value="1"/>
</dbReference>
<dbReference type="Pfam" id="PF00787">
    <property type="entry name" value="PX"/>
    <property type="match status" value="1"/>
</dbReference>
<keyword evidence="3" id="KW-0653">Protein transport</keyword>
<dbReference type="PANTHER" id="PTHR12431">
    <property type="entry name" value="SORTING NEXIN 17 AND 27"/>
    <property type="match status" value="1"/>
</dbReference>
<dbReference type="Pfam" id="PF18116">
    <property type="entry name" value="SNX17_FERM_C"/>
    <property type="match status" value="2"/>
</dbReference>
<dbReference type="GO" id="GO:0032456">
    <property type="term" value="P:endocytic recycling"/>
    <property type="evidence" value="ECO:0007669"/>
    <property type="project" value="TreeGrafter"/>
</dbReference>
<dbReference type="FunFam" id="3.30.1520.10:FF:000008">
    <property type="entry name" value="Sorting nexin-17 isoform1"/>
    <property type="match status" value="1"/>
</dbReference>
<dbReference type="GO" id="GO:0035091">
    <property type="term" value="F:phosphatidylinositol binding"/>
    <property type="evidence" value="ECO:0007669"/>
    <property type="project" value="InterPro"/>
</dbReference>
<dbReference type="Gene3D" id="3.30.1520.10">
    <property type="entry name" value="Phox-like domain"/>
    <property type="match status" value="1"/>
</dbReference>
<dbReference type="PANTHER" id="PTHR12431:SF14">
    <property type="entry name" value="LD15323P"/>
    <property type="match status" value="1"/>
</dbReference>
<dbReference type="Gene3D" id="2.30.29.30">
    <property type="entry name" value="Pleckstrin-homology domain (PH domain)/Phosphotyrosine-binding domain (PTB)"/>
    <property type="match status" value="1"/>
</dbReference>
<dbReference type="GO" id="GO:0005769">
    <property type="term" value="C:early endosome"/>
    <property type="evidence" value="ECO:0007669"/>
    <property type="project" value="TreeGrafter"/>
</dbReference>
<organism evidence="6">
    <name type="scientific">Xenopsylla cheopis</name>
    <name type="common">Oriental rat flea</name>
    <name type="synonym">Pulex cheopis</name>
    <dbReference type="NCBI Taxonomy" id="163159"/>
    <lineage>
        <taxon>Eukaryota</taxon>
        <taxon>Metazoa</taxon>
        <taxon>Ecdysozoa</taxon>
        <taxon>Arthropoda</taxon>
        <taxon>Hexapoda</taxon>
        <taxon>Insecta</taxon>
        <taxon>Pterygota</taxon>
        <taxon>Neoptera</taxon>
        <taxon>Endopterygota</taxon>
        <taxon>Siphonaptera</taxon>
        <taxon>Pulicidae</taxon>
        <taxon>Xenopsyllinae</taxon>
        <taxon>Xenopsylla</taxon>
    </lineage>
</organism>
<dbReference type="InterPro" id="IPR048763">
    <property type="entry name" value="SNX17-31_FERM_F1"/>
</dbReference>
<dbReference type="InterPro" id="IPR048767">
    <property type="entry name" value="SNX17-31_FERM_F2"/>
</dbReference>
<keyword evidence="2" id="KW-0813">Transport</keyword>
<dbReference type="EMBL" id="GIIL01006046">
    <property type="protein sequence ID" value="NOV49772.1"/>
    <property type="molecule type" value="Transcribed_RNA"/>
</dbReference>
<feature type="region of interest" description="Disordered" evidence="4">
    <location>
        <begin position="334"/>
        <end position="360"/>
    </location>
</feature>